<dbReference type="InterPro" id="IPR013783">
    <property type="entry name" value="Ig-like_fold"/>
</dbReference>
<accession>A0AAD9QUV9</accession>
<dbReference type="PROSITE" id="PS00109">
    <property type="entry name" value="PROTEIN_KINASE_TYR"/>
    <property type="match status" value="1"/>
</dbReference>
<comment type="caution">
    <text evidence="18">The sequence shown here is derived from an EMBL/GenBank/DDBJ whole genome shotgun (WGS) entry which is preliminary data.</text>
</comment>
<evidence type="ECO:0000256" key="13">
    <source>
        <dbReference type="PIRSR" id="PIRSR000615-3"/>
    </source>
</evidence>
<evidence type="ECO:0000256" key="5">
    <source>
        <dbReference type="ARBA" id="ARBA00022737"/>
    </source>
</evidence>
<dbReference type="Pfam" id="PF00041">
    <property type="entry name" value="fn3"/>
    <property type="match status" value="2"/>
</dbReference>
<reference evidence="18" key="1">
    <citation type="journal article" date="2023" name="G3 (Bethesda)">
        <title>Whole genome assembly and annotation of the endangered Caribbean coral Acropora cervicornis.</title>
        <authorList>
            <person name="Selwyn J.D."/>
            <person name="Vollmer S.V."/>
        </authorList>
    </citation>
    <scope>NUCLEOTIDE SEQUENCE</scope>
    <source>
        <strain evidence="18">K2</strain>
    </source>
</reference>
<dbReference type="FunFam" id="1.10.510.10:FF:000743">
    <property type="entry name" value="Predicted protein"/>
    <property type="match status" value="1"/>
</dbReference>
<evidence type="ECO:0000256" key="1">
    <source>
        <dbReference type="ARBA" id="ARBA00004167"/>
    </source>
</evidence>
<evidence type="ECO:0000256" key="6">
    <source>
        <dbReference type="ARBA" id="ARBA00022777"/>
    </source>
</evidence>
<feature type="domain" description="Ig-like" evidence="16">
    <location>
        <begin position="105"/>
        <end position="207"/>
    </location>
</feature>
<evidence type="ECO:0000313" key="19">
    <source>
        <dbReference type="Proteomes" id="UP001249851"/>
    </source>
</evidence>
<dbReference type="GO" id="GO:0046872">
    <property type="term" value="F:metal ion binding"/>
    <property type="evidence" value="ECO:0007669"/>
    <property type="project" value="UniProtKB-KW"/>
</dbReference>
<evidence type="ECO:0000256" key="12">
    <source>
        <dbReference type="PIRSR" id="PIRSR000615-2"/>
    </source>
</evidence>
<evidence type="ECO:0000256" key="2">
    <source>
        <dbReference type="ARBA" id="ARBA00011902"/>
    </source>
</evidence>
<proteinExistence type="predicted"/>
<evidence type="ECO:0000259" key="17">
    <source>
        <dbReference type="PROSITE" id="PS50853"/>
    </source>
</evidence>
<feature type="domain" description="Protein kinase" evidence="15">
    <location>
        <begin position="505"/>
        <end position="754"/>
    </location>
</feature>
<keyword evidence="7 14" id="KW-1133">Transmembrane helix</keyword>
<evidence type="ECO:0000256" key="8">
    <source>
        <dbReference type="ARBA" id="ARBA00023136"/>
    </source>
</evidence>
<dbReference type="InterPro" id="IPR020635">
    <property type="entry name" value="Tyr_kinase_cat_dom"/>
</dbReference>
<dbReference type="SMART" id="SM00060">
    <property type="entry name" value="FN3"/>
    <property type="match status" value="2"/>
</dbReference>
<keyword evidence="10" id="KW-0325">Glycoprotein</keyword>
<dbReference type="Pfam" id="PF07714">
    <property type="entry name" value="PK_Tyr_Ser-Thr"/>
    <property type="match status" value="1"/>
</dbReference>
<keyword evidence="9 18" id="KW-0675">Receptor</keyword>
<evidence type="ECO:0000259" key="16">
    <source>
        <dbReference type="PROSITE" id="PS50835"/>
    </source>
</evidence>
<dbReference type="Gene3D" id="1.10.510.10">
    <property type="entry name" value="Transferase(Phosphotransferase) domain 1"/>
    <property type="match status" value="1"/>
</dbReference>
<evidence type="ECO:0000256" key="3">
    <source>
        <dbReference type="ARBA" id="ARBA00022679"/>
    </source>
</evidence>
<dbReference type="GO" id="GO:0005886">
    <property type="term" value="C:plasma membrane"/>
    <property type="evidence" value="ECO:0007669"/>
    <property type="project" value="TreeGrafter"/>
</dbReference>
<dbReference type="Gene3D" id="2.60.40.10">
    <property type="entry name" value="Immunoglobulins"/>
    <property type="match status" value="3"/>
</dbReference>
<dbReference type="PROSITE" id="PS50011">
    <property type="entry name" value="PROTEIN_KINASE_DOM"/>
    <property type="match status" value="1"/>
</dbReference>
<name>A0AAD9QUV9_ACRCE</name>
<dbReference type="AlphaFoldDB" id="A0AAD9QUV9"/>
<keyword evidence="12" id="KW-0547">Nucleotide-binding</keyword>
<feature type="active site" description="Proton acceptor" evidence="11">
    <location>
        <position position="619"/>
    </location>
</feature>
<protein>
    <recommendedName>
        <fullName evidence="2">receptor protein-tyrosine kinase</fullName>
        <ecNumber evidence="2">2.7.10.1</ecNumber>
    </recommendedName>
</protein>
<dbReference type="InterPro" id="IPR000719">
    <property type="entry name" value="Prot_kinase_dom"/>
</dbReference>
<dbReference type="InterPro" id="IPR036116">
    <property type="entry name" value="FN3_sf"/>
</dbReference>
<keyword evidence="12" id="KW-0067">ATP-binding</keyword>
<evidence type="ECO:0000256" key="7">
    <source>
        <dbReference type="ARBA" id="ARBA00022989"/>
    </source>
</evidence>
<dbReference type="InterPro" id="IPR036179">
    <property type="entry name" value="Ig-like_dom_sf"/>
</dbReference>
<dbReference type="PRINTS" id="PR00109">
    <property type="entry name" value="TYRKINASE"/>
</dbReference>
<evidence type="ECO:0000259" key="15">
    <source>
        <dbReference type="PROSITE" id="PS50011"/>
    </source>
</evidence>
<dbReference type="Proteomes" id="UP001249851">
    <property type="component" value="Unassembled WGS sequence"/>
</dbReference>
<evidence type="ECO:0000256" key="11">
    <source>
        <dbReference type="PIRSR" id="PIRSR000615-1"/>
    </source>
</evidence>
<dbReference type="EC" id="2.7.10.1" evidence="2"/>
<dbReference type="PROSITE" id="PS50835">
    <property type="entry name" value="IG_LIKE"/>
    <property type="match status" value="1"/>
</dbReference>
<dbReference type="GO" id="GO:0043235">
    <property type="term" value="C:receptor complex"/>
    <property type="evidence" value="ECO:0007669"/>
    <property type="project" value="TreeGrafter"/>
</dbReference>
<dbReference type="PANTHER" id="PTHR24416:SF617">
    <property type="entry name" value="RET ONCOGENE, ISOFORM A"/>
    <property type="match status" value="1"/>
</dbReference>
<keyword evidence="8 14" id="KW-0472">Membrane</keyword>
<dbReference type="InterPro" id="IPR007110">
    <property type="entry name" value="Ig-like_dom"/>
</dbReference>
<evidence type="ECO:0000256" key="14">
    <source>
        <dbReference type="SAM" id="Phobius"/>
    </source>
</evidence>
<dbReference type="InterPro" id="IPR050122">
    <property type="entry name" value="RTK"/>
</dbReference>
<dbReference type="GO" id="GO:0005524">
    <property type="term" value="F:ATP binding"/>
    <property type="evidence" value="ECO:0007669"/>
    <property type="project" value="UniProtKB-KW"/>
</dbReference>
<dbReference type="SMART" id="SM00219">
    <property type="entry name" value="TyrKc"/>
    <property type="match status" value="1"/>
</dbReference>
<keyword evidence="3" id="KW-0808">Transferase</keyword>
<organism evidence="18 19">
    <name type="scientific">Acropora cervicornis</name>
    <name type="common">Staghorn coral</name>
    <dbReference type="NCBI Taxonomy" id="6130"/>
    <lineage>
        <taxon>Eukaryota</taxon>
        <taxon>Metazoa</taxon>
        <taxon>Cnidaria</taxon>
        <taxon>Anthozoa</taxon>
        <taxon>Hexacorallia</taxon>
        <taxon>Scleractinia</taxon>
        <taxon>Astrocoeniina</taxon>
        <taxon>Acroporidae</taxon>
        <taxon>Acropora</taxon>
    </lineage>
</organism>
<dbReference type="SUPFAM" id="SSF56112">
    <property type="entry name" value="Protein kinase-like (PK-like)"/>
    <property type="match status" value="1"/>
</dbReference>
<gene>
    <name evidence="18" type="ORF">P5673_007712</name>
</gene>
<keyword evidence="13" id="KW-0479">Metal-binding</keyword>
<keyword evidence="5" id="KW-0677">Repeat</keyword>
<dbReference type="SUPFAM" id="SSF49265">
    <property type="entry name" value="Fibronectin type III"/>
    <property type="match status" value="1"/>
</dbReference>
<dbReference type="InterPro" id="IPR003961">
    <property type="entry name" value="FN3_dom"/>
</dbReference>
<feature type="transmembrane region" description="Helical" evidence="14">
    <location>
        <begin position="431"/>
        <end position="452"/>
    </location>
</feature>
<keyword evidence="13" id="KW-0460">Magnesium</keyword>
<dbReference type="InterPro" id="IPR001245">
    <property type="entry name" value="Ser-Thr/Tyr_kinase_cat_dom"/>
</dbReference>
<dbReference type="GO" id="GO:0007169">
    <property type="term" value="P:cell surface receptor protein tyrosine kinase signaling pathway"/>
    <property type="evidence" value="ECO:0007669"/>
    <property type="project" value="TreeGrafter"/>
</dbReference>
<evidence type="ECO:0000256" key="9">
    <source>
        <dbReference type="ARBA" id="ARBA00023170"/>
    </source>
</evidence>
<dbReference type="CDD" id="cd00063">
    <property type="entry name" value="FN3"/>
    <property type="match status" value="2"/>
</dbReference>
<dbReference type="GO" id="GO:0004714">
    <property type="term" value="F:transmembrane receptor protein tyrosine kinase activity"/>
    <property type="evidence" value="ECO:0007669"/>
    <property type="project" value="UniProtKB-EC"/>
</dbReference>
<dbReference type="PIRSF" id="PIRSF000615">
    <property type="entry name" value="TyrPK_CSF1-R"/>
    <property type="match status" value="1"/>
</dbReference>
<evidence type="ECO:0000313" key="18">
    <source>
        <dbReference type="EMBL" id="KAK2567834.1"/>
    </source>
</evidence>
<feature type="non-terminal residue" evidence="18">
    <location>
        <position position="799"/>
    </location>
</feature>
<dbReference type="CDD" id="cd00192">
    <property type="entry name" value="PTKc"/>
    <property type="match status" value="1"/>
</dbReference>
<keyword evidence="4 14" id="KW-0812">Transmembrane</keyword>
<evidence type="ECO:0000256" key="4">
    <source>
        <dbReference type="ARBA" id="ARBA00022692"/>
    </source>
</evidence>
<feature type="binding site" evidence="13">
    <location>
        <position position="637"/>
    </location>
    <ligand>
        <name>Mg(2+)</name>
        <dbReference type="ChEBI" id="CHEBI:18420"/>
    </ligand>
</feature>
<dbReference type="InterPro" id="IPR011009">
    <property type="entry name" value="Kinase-like_dom_sf"/>
</dbReference>
<keyword evidence="6" id="KW-0418">Kinase</keyword>
<dbReference type="InterPro" id="IPR008266">
    <property type="entry name" value="Tyr_kinase_AS"/>
</dbReference>
<dbReference type="PANTHER" id="PTHR24416">
    <property type="entry name" value="TYROSINE-PROTEIN KINASE RECEPTOR"/>
    <property type="match status" value="1"/>
</dbReference>
<dbReference type="PROSITE" id="PS50853">
    <property type="entry name" value="FN3"/>
    <property type="match status" value="1"/>
</dbReference>
<reference evidence="18" key="2">
    <citation type="journal article" date="2023" name="Science">
        <title>Genomic signatures of disease resistance in endangered staghorn corals.</title>
        <authorList>
            <person name="Vollmer S.V."/>
            <person name="Selwyn J.D."/>
            <person name="Despard B.A."/>
            <person name="Roesel C.L."/>
        </authorList>
    </citation>
    <scope>NUCLEOTIDE SEQUENCE</scope>
    <source>
        <strain evidence="18">K2</strain>
    </source>
</reference>
<feature type="binding site" evidence="12">
    <location>
        <position position="623"/>
    </location>
    <ligand>
        <name>ATP</name>
        <dbReference type="ChEBI" id="CHEBI:30616"/>
    </ligand>
</feature>
<dbReference type="EMBL" id="JARQWQ010000013">
    <property type="protein sequence ID" value="KAK2567834.1"/>
    <property type="molecule type" value="Genomic_DNA"/>
</dbReference>
<feature type="domain" description="Fibronectin type-III" evidence="17">
    <location>
        <begin position="330"/>
        <end position="428"/>
    </location>
</feature>
<sequence>VSCKSLDSQAPWIPDPGIYDLTASFLDESTIVVRWRSTLKNVSGYNVVILNESGELRRLATDNTSFVTIGSLDQCRNYTVNVAANSSSGIGNYSSMEYLTQCAIPFIHNQPQSIYVKPGQDAVFPCHYTGFPTPTVHWEIFLANGHSATVDEEKAVQLISFRDENNFFYHTLSVSPNGSLLFTQVAQTYNGSRFRCTVINRLKKDVGSLVNLIMVNNYATVHFKIFFIWTKILEDFNQTGKLTAFINDQVLQGSRDHFGDLQDVKVLGKLTIIRFNGLSRHLLDMNVTAAVTDENAVDEIEKRILKIVEWKVFGNLSVEKVIINELPPPPALNLKAKEDTIKQTSVLISWDTAPFADVYELTYYTVEMKTALGHAKFRTQETVFAAVTEIELTGLEPDTKYMVRVVSHRKESKKEGLSDTLELSTAKDHTLTIVLVTAVLLVIIFACVLIYIKFRQVKRRNAGTRDRILTMDDGERNLYESGADRVIPPQTGFKRQWPEIPRAYLKIAEDLGSGAFGVVKKEHGTVNELRDLYNELNIMASVGNHPNVVSLIGPLWVVVKFAENGSLLEYIRKRKTHPDYVNTMDDESNEMSNAEVVRLAYGIAKGMSHLSKVKCVHRDLACRNVLLGKNLIPMVSDFGLARDIYESGAYETTSGGKLPVRWMALESLEDYSYTSESDVWSYGVVLWEIQTRGQVPYAALGGQEIVRKLRRGERLPKPDGCSDEIYDIMLTCWKANPKERPSFEELVHLTESLLSAEADYLEVINETPEDENDLPYDEVIFNEIPEKCMLPSEDEKTWL</sequence>
<comment type="subcellular location">
    <subcellularLocation>
        <location evidence="1">Membrane</location>
        <topology evidence="1">Single-pass membrane protein</topology>
    </subcellularLocation>
</comment>
<feature type="binding site" evidence="13">
    <location>
        <position position="624"/>
    </location>
    <ligand>
        <name>Mg(2+)</name>
        <dbReference type="ChEBI" id="CHEBI:18420"/>
    </ligand>
</feature>
<dbReference type="SUPFAM" id="SSF48726">
    <property type="entry name" value="Immunoglobulin"/>
    <property type="match status" value="1"/>
</dbReference>
<keyword evidence="19" id="KW-1185">Reference proteome</keyword>
<evidence type="ECO:0000256" key="10">
    <source>
        <dbReference type="ARBA" id="ARBA00023180"/>
    </source>
</evidence>